<keyword evidence="4" id="KW-1185">Reference proteome</keyword>
<dbReference type="EMBL" id="JBEDNP010000012">
    <property type="protein sequence ID" value="MEQ3541157.1"/>
    <property type="molecule type" value="Genomic_DNA"/>
</dbReference>
<dbReference type="RefSeq" id="WP_345645027.1">
    <property type="nucleotide sequence ID" value="NZ_BAABLY010000027.1"/>
</dbReference>
<evidence type="ECO:0000313" key="4">
    <source>
        <dbReference type="Proteomes" id="UP001464923"/>
    </source>
</evidence>
<feature type="domain" description="Restriction endonuclease type II-like" evidence="2">
    <location>
        <begin position="201"/>
        <end position="286"/>
    </location>
</feature>
<evidence type="ECO:0000259" key="2">
    <source>
        <dbReference type="Pfam" id="PF18741"/>
    </source>
</evidence>
<proteinExistence type="predicted"/>
<organism evidence="3 4">
    <name type="scientific">Pseudonocardia tropica</name>
    <dbReference type="NCBI Taxonomy" id="681289"/>
    <lineage>
        <taxon>Bacteria</taxon>
        <taxon>Bacillati</taxon>
        <taxon>Actinomycetota</taxon>
        <taxon>Actinomycetes</taxon>
        <taxon>Pseudonocardiales</taxon>
        <taxon>Pseudonocardiaceae</taxon>
        <taxon>Pseudonocardia</taxon>
    </lineage>
</organism>
<protein>
    <submittedName>
        <fullName evidence="3">Type IV toxin-antitoxin system AbiEi family antitoxin domain-containing protein</fullName>
    </submittedName>
</protein>
<evidence type="ECO:0000313" key="3">
    <source>
        <dbReference type="EMBL" id="MEQ3541157.1"/>
    </source>
</evidence>
<dbReference type="Pfam" id="PF18741">
    <property type="entry name" value="MTES_1575"/>
    <property type="match status" value="1"/>
</dbReference>
<comment type="caution">
    <text evidence="3">The sequence shown here is derived from an EMBL/GenBank/DDBJ whole genome shotgun (WGS) entry which is preliminary data.</text>
</comment>
<evidence type="ECO:0000259" key="1">
    <source>
        <dbReference type="Pfam" id="PF13338"/>
    </source>
</evidence>
<feature type="domain" description="AbiEi antitoxin N-terminal" evidence="1">
    <location>
        <begin position="4"/>
        <end position="50"/>
    </location>
</feature>
<dbReference type="Proteomes" id="UP001464923">
    <property type="component" value="Unassembled WGS sequence"/>
</dbReference>
<accession>A0ABV1K1D1</accession>
<dbReference type="SUPFAM" id="SSF52980">
    <property type="entry name" value="Restriction endonuclease-like"/>
    <property type="match status" value="1"/>
</dbReference>
<dbReference type="InterPro" id="IPR049468">
    <property type="entry name" value="Restrct_endonuc-II-like_dom"/>
</dbReference>
<dbReference type="InterPro" id="IPR025159">
    <property type="entry name" value="AbiEi_N"/>
</dbReference>
<dbReference type="Pfam" id="PF13338">
    <property type="entry name" value="AbiEi_4"/>
    <property type="match status" value="1"/>
</dbReference>
<gene>
    <name evidence="3" type="ORF">WHI96_20290</name>
</gene>
<reference evidence="3 4" key="1">
    <citation type="submission" date="2024-03" db="EMBL/GenBank/DDBJ databases">
        <title>Draft genome sequence of Pseudonocardia tropica JCM 19149.</title>
        <authorList>
            <person name="Butdee W."/>
            <person name="Duangmal K."/>
        </authorList>
    </citation>
    <scope>NUCLEOTIDE SEQUENCE [LARGE SCALE GENOMIC DNA]</scope>
    <source>
        <strain evidence="3 4">JCM 19149</strain>
    </source>
</reference>
<dbReference type="InterPro" id="IPR011335">
    <property type="entry name" value="Restrct_endonuc-II-like"/>
</dbReference>
<dbReference type="Gene3D" id="3.40.960.10">
    <property type="entry name" value="VSR Endonuclease"/>
    <property type="match status" value="1"/>
</dbReference>
<sequence>MTDLERLLVRQGGLVTRAQAIAYGVPARTVARRVSSGAWRERFPGVYLVAGHRATPETRVRAAWLWGGARSTVTGQAAAYWQGLRPGAPAEVLLAVPPTVQRGRQPAVRLRRRALDPADRVVHRGIVTTALPLTVLETSAELDGAAAAMFLDRALQRWVSFAQLHEAYCRVAGTRGIGPAGRLLVAAGDRADSALERRLLRLLREARLPGLVRAVPFGPWTIDLAFPAVRVAVEVDGWAWHSDPERFRTDRRKQNALVAAGWTVLRFTWSDVHDRPAETVGRIRRAVGDRAA</sequence>
<name>A0ABV1K1D1_9PSEU</name>